<dbReference type="SUPFAM" id="SSF57424">
    <property type="entry name" value="LDL receptor-like module"/>
    <property type="match status" value="4"/>
</dbReference>
<evidence type="ECO:0000313" key="8">
    <source>
        <dbReference type="EMBL" id="KAJ6637388.1"/>
    </source>
</evidence>
<feature type="domain" description="Sushi" evidence="7">
    <location>
        <begin position="235"/>
        <end position="303"/>
    </location>
</feature>
<organism evidence="8 9">
    <name type="scientific">Pseudolycoriella hygida</name>
    <dbReference type="NCBI Taxonomy" id="35572"/>
    <lineage>
        <taxon>Eukaryota</taxon>
        <taxon>Metazoa</taxon>
        <taxon>Ecdysozoa</taxon>
        <taxon>Arthropoda</taxon>
        <taxon>Hexapoda</taxon>
        <taxon>Insecta</taxon>
        <taxon>Pterygota</taxon>
        <taxon>Neoptera</taxon>
        <taxon>Endopterygota</taxon>
        <taxon>Diptera</taxon>
        <taxon>Nematocera</taxon>
        <taxon>Sciaroidea</taxon>
        <taxon>Sciaridae</taxon>
        <taxon>Pseudolycoriella</taxon>
    </lineage>
</organism>
<dbReference type="Gene3D" id="2.10.70.10">
    <property type="entry name" value="Complement Module, domain 1"/>
    <property type="match status" value="1"/>
</dbReference>
<evidence type="ECO:0000256" key="3">
    <source>
        <dbReference type="PROSITE-ProRule" id="PRU00124"/>
    </source>
</evidence>
<dbReference type="CDD" id="cd00112">
    <property type="entry name" value="LDLa"/>
    <property type="match status" value="4"/>
</dbReference>
<keyword evidence="1 3" id="KW-1015">Disulfide bond</keyword>
<evidence type="ECO:0000259" key="7">
    <source>
        <dbReference type="PROSITE" id="PS50923"/>
    </source>
</evidence>
<comment type="caution">
    <text evidence="4">Lacks conserved residue(s) required for the propagation of feature annotation.</text>
</comment>
<feature type="disulfide bond" evidence="3">
    <location>
        <begin position="89"/>
        <end position="107"/>
    </location>
</feature>
<dbReference type="SUPFAM" id="SSF57535">
    <property type="entry name" value="Complement control module/SCR domain"/>
    <property type="match status" value="1"/>
</dbReference>
<dbReference type="InterPro" id="IPR001254">
    <property type="entry name" value="Trypsin_dom"/>
</dbReference>
<dbReference type="PROSITE" id="PS50240">
    <property type="entry name" value="TRYPSIN_DOM"/>
    <property type="match status" value="1"/>
</dbReference>
<dbReference type="PROSITE" id="PS00134">
    <property type="entry name" value="TRYPSIN_HIS"/>
    <property type="match status" value="1"/>
</dbReference>
<dbReference type="SMART" id="SM00020">
    <property type="entry name" value="Tryp_SPc"/>
    <property type="match status" value="1"/>
</dbReference>
<dbReference type="AlphaFoldDB" id="A0A9Q0MSX4"/>
<dbReference type="OrthoDB" id="2019384at2759"/>
<feature type="disulfide bond" evidence="3">
    <location>
        <begin position="180"/>
        <end position="198"/>
    </location>
</feature>
<proteinExistence type="inferred from homology"/>
<dbReference type="SMART" id="SM00192">
    <property type="entry name" value="LDLa"/>
    <property type="match status" value="4"/>
</dbReference>
<dbReference type="InterPro" id="IPR023415">
    <property type="entry name" value="LDLR_class-A_CS"/>
</dbReference>
<keyword evidence="8" id="KW-0645">Protease</keyword>
<dbReference type="PROSITE" id="PS50068">
    <property type="entry name" value="LDLRA_2"/>
    <property type="match status" value="4"/>
</dbReference>
<feature type="signal peptide" evidence="5">
    <location>
        <begin position="1"/>
        <end position="22"/>
    </location>
</feature>
<dbReference type="InterPro" id="IPR018114">
    <property type="entry name" value="TRYPSIN_HIS"/>
</dbReference>
<dbReference type="InterPro" id="IPR009003">
    <property type="entry name" value="Peptidase_S1_PA"/>
</dbReference>
<dbReference type="InterPro" id="IPR043504">
    <property type="entry name" value="Peptidase_S1_PA_chymotrypsin"/>
</dbReference>
<dbReference type="InterPro" id="IPR000436">
    <property type="entry name" value="Sushi_SCR_CCP_dom"/>
</dbReference>
<name>A0A9Q0MSX4_9DIPT</name>
<dbReference type="GO" id="GO:0004252">
    <property type="term" value="F:serine-type endopeptidase activity"/>
    <property type="evidence" value="ECO:0007669"/>
    <property type="project" value="InterPro"/>
</dbReference>
<dbReference type="SUPFAM" id="SSF50494">
    <property type="entry name" value="Trypsin-like serine proteases"/>
    <property type="match status" value="1"/>
</dbReference>
<feature type="domain" description="Peptidase S1" evidence="6">
    <location>
        <begin position="388"/>
        <end position="653"/>
    </location>
</feature>
<dbReference type="CDD" id="cd00190">
    <property type="entry name" value="Tryp_SPc"/>
    <property type="match status" value="1"/>
</dbReference>
<keyword evidence="8" id="KW-0378">Hydrolase</keyword>
<keyword evidence="4" id="KW-0768">Sushi</keyword>
<protein>
    <submittedName>
        <fullName evidence="8">Modular serine protease</fullName>
    </submittedName>
</protein>
<dbReference type="InterPro" id="IPR036055">
    <property type="entry name" value="LDL_receptor-like_sf"/>
</dbReference>
<dbReference type="PANTHER" id="PTHR24252">
    <property type="entry name" value="ACROSIN-RELATED"/>
    <property type="match status" value="1"/>
</dbReference>
<dbReference type="PANTHER" id="PTHR24252:SF7">
    <property type="entry name" value="HYALIN"/>
    <property type="match status" value="1"/>
</dbReference>
<sequence length="655" mass="72354">MKRLKDLWVMLLVSHLIHGSFADSNFGIEVKTIYCLPATCSRYQWQCADRSQCINSDELCDGQPNCNDKSDETSIACISIRCPSYAFRCAYGACVDSDSECNGVKDCADNSDELSLKCPGVLESYDLKGDCNVGYFKCKVSGECINDDKVCDGKIDCKDRSDETVERCASYYCPKYGFRCGYGGCIDGAGKCDGTVDCADSSDESPSLCGNSVNYTQTTETAYRPVTTARPVEDGSCLIPDDLPSTINAFYEADPDRPLPKGSYAAPYSNIIYKCKSKYAIEGTTTNFCLDGEWSVKHPVCQKYCSPLPLSGITIKASCEIFGETISCQQPHRPQTLARITCAVGYRKPVDRTVVEVLRCDDDGEWDYHAFRCEQICGLEAPDVVPYIVGGENVNITKVPWHVGIYTDIITGKSSFSQICGGTIINAKVVISAAHCFWDAMENRLYEPMNFKVGAGKYYRDYNSVEPTKPQIVDVAQIITKQEYNDYAGYYALDIAMLILVDHFEFNSYIKPICLETNLNFNEKYVQPGLVGKVAGWGLEQSGGQSSPELKYIDLPAIEYNECKQKLSAELQLFITGDKFCAGYTTGQSVCRGDSGGGLVFPKMVGGSTVYFLRGIVSTGGNKGGSCDNDKYSLFTNVQYHIEMVQYYETQNRPK</sequence>
<dbReference type="PROSITE" id="PS50923">
    <property type="entry name" value="SUSHI"/>
    <property type="match status" value="1"/>
</dbReference>
<evidence type="ECO:0000256" key="5">
    <source>
        <dbReference type="SAM" id="SignalP"/>
    </source>
</evidence>
<comment type="similarity">
    <text evidence="2">Belongs to the peptidase S1 family. CLIP subfamily.</text>
</comment>
<feature type="disulfide bond" evidence="3">
    <location>
        <begin position="173"/>
        <end position="185"/>
    </location>
</feature>
<dbReference type="EMBL" id="WJQU01000003">
    <property type="protein sequence ID" value="KAJ6637388.1"/>
    <property type="molecule type" value="Genomic_DNA"/>
</dbReference>
<dbReference type="Pfam" id="PF00057">
    <property type="entry name" value="Ldl_recept_a"/>
    <property type="match status" value="4"/>
</dbReference>
<dbReference type="PROSITE" id="PS01209">
    <property type="entry name" value="LDLRA_1"/>
    <property type="match status" value="2"/>
</dbReference>
<reference evidence="8" key="1">
    <citation type="submission" date="2022-07" db="EMBL/GenBank/DDBJ databases">
        <authorList>
            <person name="Trinca V."/>
            <person name="Uliana J.V.C."/>
            <person name="Torres T.T."/>
            <person name="Ward R.J."/>
            <person name="Monesi N."/>
        </authorList>
    </citation>
    <scope>NUCLEOTIDE SEQUENCE</scope>
    <source>
        <strain evidence="8">HSMRA1968</strain>
        <tissue evidence="8">Whole embryos</tissue>
    </source>
</reference>
<feature type="disulfide bond" evidence="3">
    <location>
        <begin position="82"/>
        <end position="94"/>
    </location>
</feature>
<dbReference type="Pfam" id="PF00089">
    <property type="entry name" value="Trypsin"/>
    <property type="match status" value="1"/>
</dbReference>
<gene>
    <name evidence="8" type="primary">modSP_0</name>
    <name evidence="8" type="ORF">Bhyg_10118</name>
</gene>
<dbReference type="PRINTS" id="PR00261">
    <property type="entry name" value="LDLRECEPTOR"/>
</dbReference>
<evidence type="ECO:0000259" key="6">
    <source>
        <dbReference type="PROSITE" id="PS50240"/>
    </source>
</evidence>
<evidence type="ECO:0000256" key="2">
    <source>
        <dbReference type="ARBA" id="ARBA00024195"/>
    </source>
</evidence>
<dbReference type="Proteomes" id="UP001151699">
    <property type="component" value="Chromosome X"/>
</dbReference>
<evidence type="ECO:0000256" key="4">
    <source>
        <dbReference type="PROSITE-ProRule" id="PRU00302"/>
    </source>
</evidence>
<accession>A0A9Q0MSX4</accession>
<comment type="caution">
    <text evidence="8">The sequence shown here is derived from an EMBL/GenBank/DDBJ whole genome shotgun (WGS) entry which is preliminary data.</text>
</comment>
<dbReference type="Gene3D" id="4.10.400.10">
    <property type="entry name" value="Low-density Lipoprotein Receptor"/>
    <property type="match status" value="4"/>
</dbReference>
<evidence type="ECO:0000256" key="1">
    <source>
        <dbReference type="ARBA" id="ARBA00023157"/>
    </source>
</evidence>
<dbReference type="InterPro" id="IPR035976">
    <property type="entry name" value="Sushi/SCR/CCP_sf"/>
</dbReference>
<evidence type="ECO:0000313" key="9">
    <source>
        <dbReference type="Proteomes" id="UP001151699"/>
    </source>
</evidence>
<dbReference type="GO" id="GO:0006508">
    <property type="term" value="P:proteolysis"/>
    <property type="evidence" value="ECO:0007669"/>
    <property type="project" value="UniProtKB-KW"/>
</dbReference>
<keyword evidence="9" id="KW-1185">Reference proteome</keyword>
<feature type="chain" id="PRO_5040458031" evidence="5">
    <location>
        <begin position="23"/>
        <end position="655"/>
    </location>
</feature>
<dbReference type="Gene3D" id="2.40.10.10">
    <property type="entry name" value="Trypsin-like serine proteases"/>
    <property type="match status" value="1"/>
</dbReference>
<keyword evidence="5" id="KW-0732">Signal</keyword>
<dbReference type="InterPro" id="IPR002172">
    <property type="entry name" value="LDrepeatLR_classA_rpt"/>
</dbReference>